<comment type="caution">
    <text evidence="1">The sequence shown here is derived from an EMBL/GenBank/DDBJ whole genome shotgun (WGS) entry which is preliminary data.</text>
</comment>
<gene>
    <name evidence="1" type="ORF">D0Z00_000039</name>
</gene>
<sequence length="536" mass="59252">MSNSDDIAVSSSSAKYHDAEKVLTHTSAVGANPRTQYASEEDAELAEMGYKPELKRNFSVWSLLGVGFGLTNSWFGISASLVTSISSGGPLMIVYGILIIAVVSSFIGITLSELVSAYPNSGGQYYWTLVLAPKKYSRFWAYMCGALAWAGSVFSSTSTSLSIAQVIVGMHALRVGPDFVVRKWMVFVTFQLVNFIAFLFNCYGKVLPAIAKSALYISLLSYFVISITVLACSSGKYQSARFVFVEFDNQTGWNSAAIAFITGLINPNWCFSCLDCATHMAEEAYEPERKIPIAIMGTVAIGFLTSFTYVIAMFFSLQNFSDILNSNTGVPIIDIYYQSVQNIGGTLFLITMFLLTAWGCTISGQTWMARLCWSFSRDNGLPGSHLWSQVNPKLGVPFNAHAMSCTWVAICGCLYMASTTGYNSLVVGTITFLLLSYSIPVVFLLLKGRNNIKHGPFWLGKLGFVANIVTLAWTVFSCVFYSFPFAVPVEVNNMNYISVIMVGFCVYLVFYWYVRGRKTFREERVAHADEPFEDKD</sequence>
<dbReference type="Proteomes" id="UP000744676">
    <property type="component" value="Unassembled WGS sequence"/>
</dbReference>
<organism evidence="1 2">
    <name type="scientific">Geotrichum galactomycetum</name>
    <dbReference type="NCBI Taxonomy" id="27317"/>
    <lineage>
        <taxon>Eukaryota</taxon>
        <taxon>Fungi</taxon>
        <taxon>Dikarya</taxon>
        <taxon>Ascomycota</taxon>
        <taxon>Saccharomycotina</taxon>
        <taxon>Dipodascomycetes</taxon>
        <taxon>Dipodascales</taxon>
        <taxon>Dipodascaceae</taxon>
        <taxon>Geotrichum</taxon>
    </lineage>
</organism>
<dbReference type="EMBL" id="QVQA01000001">
    <property type="protein sequence ID" value="KAF5103061.1"/>
    <property type="molecule type" value="Genomic_DNA"/>
</dbReference>
<accession>A0ACB6VAY9</accession>
<protein>
    <submittedName>
        <fullName evidence="1">Uncharacterized protein</fullName>
    </submittedName>
</protein>
<proteinExistence type="predicted"/>
<evidence type="ECO:0000313" key="2">
    <source>
        <dbReference type="Proteomes" id="UP000744676"/>
    </source>
</evidence>
<keyword evidence="2" id="KW-1185">Reference proteome</keyword>
<name>A0ACB6VAY9_9ASCO</name>
<evidence type="ECO:0000313" key="1">
    <source>
        <dbReference type="EMBL" id="KAF5103061.1"/>
    </source>
</evidence>
<reference evidence="1 2" key="1">
    <citation type="journal article" date="2020" name="Front. Microbiol.">
        <title>Phenotypic and Genetic Characterization of the Cheese Ripening Yeast Geotrichum candidum.</title>
        <authorList>
            <person name="Perkins V."/>
            <person name="Vignola S."/>
            <person name="Lessard M.H."/>
            <person name="Plante P.L."/>
            <person name="Corbeil J."/>
            <person name="Dugat-Bony E."/>
            <person name="Frenette M."/>
            <person name="Labrie S."/>
        </authorList>
    </citation>
    <scope>NUCLEOTIDE SEQUENCE [LARGE SCALE GENOMIC DNA]</scope>
    <source>
        <strain evidence="1 2">LMA-1147</strain>
    </source>
</reference>